<organism evidence="2 3">
    <name type="scientific">Subtercola frigoramans</name>
    <dbReference type="NCBI Taxonomy" id="120298"/>
    <lineage>
        <taxon>Bacteria</taxon>
        <taxon>Bacillati</taxon>
        <taxon>Actinomycetota</taxon>
        <taxon>Actinomycetes</taxon>
        <taxon>Micrococcales</taxon>
        <taxon>Microbacteriaceae</taxon>
        <taxon>Subtercola</taxon>
    </lineage>
</organism>
<evidence type="ECO:0008006" key="4">
    <source>
        <dbReference type="Google" id="ProtNLM"/>
    </source>
</evidence>
<proteinExistence type="predicted"/>
<dbReference type="RefSeq" id="WP_205106200.1">
    <property type="nucleotide sequence ID" value="NZ_BAAAHT010000001.1"/>
</dbReference>
<evidence type="ECO:0000313" key="3">
    <source>
        <dbReference type="Proteomes" id="UP000776164"/>
    </source>
</evidence>
<keyword evidence="1" id="KW-1133">Transmembrane helix</keyword>
<name>A0ABS2L035_9MICO</name>
<keyword evidence="1" id="KW-0812">Transmembrane</keyword>
<gene>
    <name evidence="2" type="ORF">JOE66_000079</name>
</gene>
<dbReference type="Proteomes" id="UP000776164">
    <property type="component" value="Unassembled WGS sequence"/>
</dbReference>
<feature type="transmembrane region" description="Helical" evidence="1">
    <location>
        <begin position="19"/>
        <end position="42"/>
    </location>
</feature>
<keyword evidence="3" id="KW-1185">Reference proteome</keyword>
<accession>A0ABS2L035</accession>
<sequence length="394" mass="41578">MTPATPDVTAARRRRWPTVVVAVIAALALVAGGVLGAAALLVKQAPAVSTLSAAKLGTWSSVVVAAPAANGDGTPFTIFVKPGSSDKVMLFFGDGGLNWNGDTAIQPVTLASSIIGGGNFYSPNLPFYEVNSFGGILRTTADNPFSDYTTVYIPTTTGDLGVGDATRTFTSESGEKATAFFNGYNNTRAALDWVYGQVAKPETVLVAGTGTGGLSAAFWLGDVADHYASAALFQYSDSAYFAATAFPSVVEVWGADFESRYGFAVTRNPLKDAVTYNSARYGSRLTTLISQTLLDKTLAAFSASLDGGYYSPQAGSDWNYGLKSTLRVLVDSLPGVSVFLTNVDADSRGETPHILASRDRYTSSEQDGVTLETWLSNTVNHGDSRSFGLEFLRQ</sequence>
<evidence type="ECO:0000256" key="1">
    <source>
        <dbReference type="SAM" id="Phobius"/>
    </source>
</evidence>
<keyword evidence="1" id="KW-0472">Membrane</keyword>
<reference evidence="2 3" key="1">
    <citation type="submission" date="2021-01" db="EMBL/GenBank/DDBJ databases">
        <title>Sequencing the genomes of 1000 actinobacteria strains.</title>
        <authorList>
            <person name="Klenk H.-P."/>
        </authorList>
    </citation>
    <scope>NUCLEOTIDE SEQUENCE [LARGE SCALE GENOMIC DNA]</scope>
    <source>
        <strain evidence="2 3">DSM 13057</strain>
    </source>
</reference>
<evidence type="ECO:0000313" key="2">
    <source>
        <dbReference type="EMBL" id="MBM7470445.1"/>
    </source>
</evidence>
<comment type="caution">
    <text evidence="2">The sequence shown here is derived from an EMBL/GenBank/DDBJ whole genome shotgun (WGS) entry which is preliminary data.</text>
</comment>
<dbReference type="EMBL" id="JAFBBU010000001">
    <property type="protein sequence ID" value="MBM7470445.1"/>
    <property type="molecule type" value="Genomic_DNA"/>
</dbReference>
<protein>
    <recommendedName>
        <fullName evidence="4">Pectinacetylesterase</fullName>
    </recommendedName>
</protein>